<evidence type="ECO:0000313" key="4">
    <source>
        <dbReference type="Proteomes" id="UP001458880"/>
    </source>
</evidence>
<evidence type="ECO:0000256" key="1">
    <source>
        <dbReference type="SAM" id="MobiDB-lite"/>
    </source>
</evidence>
<dbReference type="InterPro" id="IPR049012">
    <property type="entry name" value="Mutator_transp_dom"/>
</dbReference>
<comment type="caution">
    <text evidence="3">The sequence shown here is derived from an EMBL/GenBank/DDBJ whole genome shotgun (WGS) entry which is preliminary data.</text>
</comment>
<reference evidence="3 4" key="1">
    <citation type="journal article" date="2024" name="BMC Genomics">
        <title>De novo assembly and annotation of Popillia japonica's genome with initial clues to its potential as an invasive pest.</title>
        <authorList>
            <person name="Cucini C."/>
            <person name="Boschi S."/>
            <person name="Funari R."/>
            <person name="Cardaioli E."/>
            <person name="Iannotti N."/>
            <person name="Marturano G."/>
            <person name="Paoli F."/>
            <person name="Bruttini M."/>
            <person name="Carapelli A."/>
            <person name="Frati F."/>
            <person name="Nardi F."/>
        </authorList>
    </citation>
    <scope>NUCLEOTIDE SEQUENCE [LARGE SCALE GENOMIC DNA]</scope>
    <source>
        <strain evidence="3">DMR45628</strain>
    </source>
</reference>
<feature type="region of interest" description="Disordered" evidence="1">
    <location>
        <begin position="565"/>
        <end position="594"/>
    </location>
</feature>
<evidence type="ECO:0000313" key="3">
    <source>
        <dbReference type="EMBL" id="KAK9685427.1"/>
    </source>
</evidence>
<dbReference type="EMBL" id="JASPKY010000777">
    <property type="protein sequence ID" value="KAK9685427.1"/>
    <property type="molecule type" value="Genomic_DNA"/>
</dbReference>
<name>A0AAW1I8A1_POPJA</name>
<evidence type="ECO:0000259" key="2">
    <source>
        <dbReference type="Pfam" id="PF20700"/>
    </source>
</evidence>
<sequence>MARKREGAAYEYRRHYRNRKSQKLREIWKERRCEVHIAHASDNENNHQNNYPYTGTSSLNKNSWGETDAEYESVMNRKLHIEVEEPVSVTGILSGNYIVDLQYMLQEVMQLQYTHSVKCTFGKIEVSGEKNSYGLGLVREIELKCRACSKLFKVRTEDPKHEKSYINTAFVWGTLSSGGTFHQTKEVLQHLNISPMNYRQFSDIEENLQSLWKDTLWESMEKAGKEEHEIAKNKGNIDINNIASTTVYVDGGWSKRSYGHNYNASSGTVRLKKLEFNGGWSKRSYGHNYNASSGTPVIIGKETGKLLFLSVRNKYCSICARATNQQLQVREHLCWKNWNGSSAGMEADILVEGFNKSIEMHNLKHATFVGDGDSNVYCKLKERVTYGLEINKIEYSNHVIENYGKFLFELKKDNSINCSARNMLTSDKIKKLQQSLQKCIYSANGNVEKMNQFIANVPFHVFDDHATCDSSYCNVVGVTTNSKKARLFDTGLIYHLSGAVDNIMRKSYKLIKKETNNQAEAFMSVLCKFNCVKWEETAWKKFTNKEIGDEMIQFINGYHHKRSSIKDKRKPKKRQSKNVQLSNEYGPSAEECPLTGKEMESQISRILDSLNDKVAHMATVLVTVPWSNGIKLRIVLFIVPWSNGTR</sequence>
<gene>
    <name evidence="3" type="ORF">QE152_g38052</name>
</gene>
<protein>
    <recommendedName>
        <fullName evidence="2">Mutator-like transposase domain-containing protein</fullName>
    </recommendedName>
</protein>
<dbReference type="Pfam" id="PF20700">
    <property type="entry name" value="Mutator"/>
    <property type="match status" value="2"/>
</dbReference>
<proteinExistence type="predicted"/>
<dbReference type="AlphaFoldDB" id="A0AAW1I8A1"/>
<accession>A0AAW1I8A1</accession>
<feature type="domain" description="Mutator-like transposase" evidence="2">
    <location>
        <begin position="95"/>
        <end position="271"/>
    </location>
</feature>
<feature type="compositionally biased region" description="Basic residues" evidence="1">
    <location>
        <begin position="565"/>
        <end position="576"/>
    </location>
</feature>
<dbReference type="Proteomes" id="UP001458880">
    <property type="component" value="Unassembled WGS sequence"/>
</dbReference>
<feature type="domain" description="Mutator-like transposase" evidence="2">
    <location>
        <begin position="275"/>
        <end position="473"/>
    </location>
</feature>
<keyword evidence="4" id="KW-1185">Reference proteome</keyword>
<organism evidence="3 4">
    <name type="scientific">Popillia japonica</name>
    <name type="common">Japanese beetle</name>
    <dbReference type="NCBI Taxonomy" id="7064"/>
    <lineage>
        <taxon>Eukaryota</taxon>
        <taxon>Metazoa</taxon>
        <taxon>Ecdysozoa</taxon>
        <taxon>Arthropoda</taxon>
        <taxon>Hexapoda</taxon>
        <taxon>Insecta</taxon>
        <taxon>Pterygota</taxon>
        <taxon>Neoptera</taxon>
        <taxon>Endopterygota</taxon>
        <taxon>Coleoptera</taxon>
        <taxon>Polyphaga</taxon>
        <taxon>Scarabaeiformia</taxon>
        <taxon>Scarabaeidae</taxon>
        <taxon>Rutelinae</taxon>
        <taxon>Popillia</taxon>
    </lineage>
</organism>